<dbReference type="InterPro" id="IPR025157">
    <property type="entry name" value="Hemagglutinin_rpt"/>
</dbReference>
<dbReference type="AlphaFoldDB" id="A0A5S3UVT3"/>
<protein>
    <recommendedName>
        <fullName evidence="5">DUF637 domain-containing protein</fullName>
    </recommendedName>
</protein>
<evidence type="ECO:0000313" key="4">
    <source>
        <dbReference type="Proteomes" id="UP000305729"/>
    </source>
</evidence>
<reference evidence="3 4" key="1">
    <citation type="submission" date="2019-10" db="EMBL/GenBank/DDBJ databases">
        <title>Pseudoalteromonas rubra S4059.</title>
        <authorList>
            <person name="Paulsen S."/>
            <person name="Wang X."/>
        </authorList>
    </citation>
    <scope>NUCLEOTIDE SEQUENCE [LARGE SCALE GENOMIC DNA]</scope>
    <source>
        <strain evidence="3 4">S4059</strain>
    </source>
</reference>
<dbReference type="CDD" id="cd20685">
    <property type="entry name" value="CdiA-CT_Ecl_RNase-like"/>
    <property type="match status" value="1"/>
</dbReference>
<dbReference type="InterPro" id="IPR028190">
    <property type="entry name" value="Ntox21"/>
</dbReference>
<evidence type="ECO:0000313" key="3">
    <source>
        <dbReference type="EMBL" id="QPB85691.1"/>
    </source>
</evidence>
<accession>A0A5S3UVT3</accession>
<dbReference type="GO" id="GO:0003824">
    <property type="term" value="F:catalytic activity"/>
    <property type="evidence" value="ECO:0007669"/>
    <property type="project" value="UniProtKB-ARBA"/>
</dbReference>
<dbReference type="EMBL" id="CP045430">
    <property type="protein sequence ID" value="QPB85691.1"/>
    <property type="molecule type" value="Genomic_DNA"/>
</dbReference>
<gene>
    <name evidence="3" type="ORF">CWC22_022040</name>
</gene>
<dbReference type="RefSeq" id="WP_138538380.1">
    <property type="nucleotide sequence ID" value="NZ_CP045430.1"/>
</dbReference>
<evidence type="ECO:0008006" key="5">
    <source>
        <dbReference type="Google" id="ProtNLM"/>
    </source>
</evidence>
<dbReference type="Pfam" id="PF13332">
    <property type="entry name" value="Fil_haemagg_2"/>
    <property type="match status" value="2"/>
</dbReference>
<sequence>MKNNNFNPEKPISLWQKCVGYLNIALLVGQLGLPTLAQAFTLFDAQQAAAELNADPAFTKVSNSDSQFVKSDYVVESSQARSAQTIETFHAKLVEHNKSGLNPPKYIPIANDSITVIFPHYELTKRVGDRFVQSRMVRTQIYNQLNRTLINGSYTNETQQINDLYNNAFEFAGSTATKFGDKVTENNLKSFNKNFIWPELQTINGEKVLVPVVHLTQSTVDNQRVDGHVTEFGGSRAEFRSITINSGTLKTQRDTFVKTAKDLTVMPKAEIRADGDLNLFVGGTLQNLSGRLSAAQNVDIVAGQYVQKTVLHRYNTAYGQGTRLGQIASVDGQNIRIQSYGDIVVEGGEINGNTIGLRADGNIILKSQQTTYSSNKEYKGFKESASEVEHLTTKLSAKDSIYLMAAGAIELKAAELHADEGVIEILAGQGIFISNEFNQFQKQSSAKWGKTTEEEQEFQTIAIRSALEAGKGVMIASDFGDVTLQATQITSGTGTTIDARNGKVNLLLAKEQDHYFYNRVKKGTWKIKTETIQDTVDTAVYNEIIGGVKVHATHGMTLELGQYEGETLQQTLNKFSGNESLSWMSDLHNDPEFAGNINLVYQKLVEIHKHDKTSSLSPAAMAIVAIAVSVAMGPAGAQLIGTSGSIGAVGFVNGAAMQAGALALATQAATSIANGEGIDGAIKNITSSEGLRSLAVSMATAGVLNSEVFKSSSFFANADLGSRFFSSEWAIDIANQATQAVVTSTVRAGITAAINGTSFGDSFKTSLMQYGVDQLGEYMASEIKGLASEHNWSDAVRYIAHAGAGCIYGAALAEASGSTANGVSCASGAGGAVVGEIIGDAQKKKIEEREQQLSKLLEGEVNLMLANSDFVGLEAEVAKRNYLLDRTPAITEELHRLKAAGVDLAKLGAGLAAFAAGGDVNIASSSGANAAEHNALFLIFIPVVLKLIDTALLVNDFVEVAQVYDDFGPEAGDKALADTLTAMGIGLAISQLIPGSKVFEKALDKLKAVGQDKIADSLYAMAQGRLDGASGSSRKTMEEQIVEAGLDTRRMAKRGEVFYKTTKEATAAAKKLGFEKTNEKVHREVVYFNKKKKLYISRDVGSGDGNGAHNGGVWKMAKSVKELGSRKTRMGTYDADLKWIGD</sequence>
<dbReference type="Proteomes" id="UP000305729">
    <property type="component" value="Chromosome 2"/>
</dbReference>
<dbReference type="Gene3D" id="3.10.380.20">
    <property type="entry name" value="Novel toxin 21 (CdiA), C-terminal domain"/>
    <property type="match status" value="1"/>
</dbReference>
<proteinExistence type="predicted"/>
<feature type="domain" description="DUF637" evidence="1">
    <location>
        <begin position="656"/>
        <end position="832"/>
    </location>
</feature>
<dbReference type="Pfam" id="PF15526">
    <property type="entry name" value="Ntox21"/>
    <property type="match status" value="1"/>
</dbReference>
<organism evidence="3 4">
    <name type="scientific">Pseudoalteromonas rubra</name>
    <dbReference type="NCBI Taxonomy" id="43658"/>
    <lineage>
        <taxon>Bacteria</taxon>
        <taxon>Pseudomonadati</taxon>
        <taxon>Pseudomonadota</taxon>
        <taxon>Gammaproteobacteria</taxon>
        <taxon>Alteromonadales</taxon>
        <taxon>Pseudoalteromonadaceae</taxon>
        <taxon>Pseudoalteromonas</taxon>
    </lineage>
</organism>
<name>A0A5S3UVT3_9GAMM</name>
<dbReference type="InterPro" id="IPR038181">
    <property type="entry name" value="Ntox21_sf"/>
</dbReference>
<evidence type="ECO:0000259" key="1">
    <source>
        <dbReference type="Pfam" id="PF04830"/>
    </source>
</evidence>
<dbReference type="Pfam" id="PF04830">
    <property type="entry name" value="DUF637"/>
    <property type="match status" value="1"/>
</dbReference>
<evidence type="ECO:0000259" key="2">
    <source>
        <dbReference type="Pfam" id="PF15526"/>
    </source>
</evidence>
<dbReference type="InterPro" id="IPR006915">
    <property type="entry name" value="DUF637_hemagglutn_put"/>
</dbReference>
<feature type="domain" description="Novel toxin 21" evidence="2">
    <location>
        <begin position="1067"/>
        <end position="1142"/>
    </location>
</feature>